<feature type="transmembrane region" description="Helical" evidence="1">
    <location>
        <begin position="7"/>
        <end position="26"/>
    </location>
</feature>
<dbReference type="Proteomes" id="UP000006671">
    <property type="component" value="Unassembled WGS sequence"/>
</dbReference>
<accession>D2VVT9</accession>
<dbReference type="GeneID" id="8858135"/>
<protein>
    <submittedName>
        <fullName evidence="2">Predicted protein</fullName>
    </submittedName>
</protein>
<dbReference type="InParanoid" id="D2VVT9"/>
<dbReference type="KEGG" id="ngr:NAEGRDRAFT_73138"/>
<organism evidence="3">
    <name type="scientific">Naegleria gruberi</name>
    <name type="common">Amoeba</name>
    <dbReference type="NCBI Taxonomy" id="5762"/>
    <lineage>
        <taxon>Eukaryota</taxon>
        <taxon>Discoba</taxon>
        <taxon>Heterolobosea</taxon>
        <taxon>Tetramitia</taxon>
        <taxon>Eutetramitia</taxon>
        <taxon>Vahlkampfiidae</taxon>
        <taxon>Naegleria</taxon>
    </lineage>
</organism>
<sequence>MNDFNKVLTVVFILNWLLFIAFWRSYAPNPQESYNLGVADNEGVEVPSAPFYAKTEVISPEKVDERKESSVIVKGASGYKCILPPTETNKQFFAVGENYYSGSSEMLKFICEYLKRRNLVQEIIPKSRKMMKRLIYETHLMEMVGLRDAVMKRYANSLIDNQIYFGGPQIKKNRRFVIRIGLIRKAIIEYCKRKPPSFINNLDTPLRAALFNIRNELRGDALFLFINLHDQQILREISREIVSNLPQYLSNIGNSSDLSKMMKEKLAETVYKMLQRYGNKEISTTISLELVASVLSENKKLFNNYENCFTNHSTRPMLGCFGFIKNMPKPLYNAMIKKLFERSGEIRILCHNHQISANAKEKFEKMFSLRLDRFLKKL</sequence>
<evidence type="ECO:0000256" key="1">
    <source>
        <dbReference type="SAM" id="Phobius"/>
    </source>
</evidence>
<dbReference type="VEuPathDB" id="AmoebaDB:NAEGRDRAFT_73138"/>
<gene>
    <name evidence="2" type="ORF">NAEGRDRAFT_73138</name>
</gene>
<keyword evidence="1" id="KW-1133">Transmembrane helix</keyword>
<proteinExistence type="predicted"/>
<keyword evidence="1" id="KW-0472">Membrane</keyword>
<evidence type="ECO:0000313" key="2">
    <source>
        <dbReference type="EMBL" id="EFC39099.1"/>
    </source>
</evidence>
<dbReference type="EMBL" id="GG738902">
    <property type="protein sequence ID" value="EFC39099.1"/>
    <property type="molecule type" value="Genomic_DNA"/>
</dbReference>
<keyword evidence="3" id="KW-1185">Reference proteome</keyword>
<name>D2VVT9_NAEGR</name>
<reference evidence="2 3" key="1">
    <citation type="journal article" date="2010" name="Cell">
        <title>The genome of Naegleria gruberi illuminates early eukaryotic versatility.</title>
        <authorList>
            <person name="Fritz-Laylin L.K."/>
            <person name="Prochnik S.E."/>
            <person name="Ginger M.L."/>
            <person name="Dacks J.B."/>
            <person name="Carpenter M.L."/>
            <person name="Field M.C."/>
            <person name="Kuo A."/>
            <person name="Paredez A."/>
            <person name="Chapman J."/>
            <person name="Pham J."/>
            <person name="Shu S."/>
            <person name="Neupane R."/>
            <person name="Cipriano M."/>
            <person name="Mancuso J."/>
            <person name="Tu H."/>
            <person name="Salamov A."/>
            <person name="Lindquist E."/>
            <person name="Shapiro H."/>
            <person name="Lucas S."/>
            <person name="Grigoriev I.V."/>
            <person name="Cande W.Z."/>
            <person name="Fulton C."/>
            <person name="Rokhsar D.S."/>
            <person name="Dawson S.C."/>
        </authorList>
    </citation>
    <scope>NUCLEOTIDE SEQUENCE [LARGE SCALE GENOMIC DNA]</scope>
    <source>
        <strain evidence="2 3">NEG-M</strain>
    </source>
</reference>
<dbReference type="AlphaFoldDB" id="D2VVT9"/>
<keyword evidence="1" id="KW-0812">Transmembrane</keyword>
<evidence type="ECO:0000313" key="3">
    <source>
        <dbReference type="Proteomes" id="UP000006671"/>
    </source>
</evidence>
<dbReference type="RefSeq" id="XP_002671843.1">
    <property type="nucleotide sequence ID" value="XM_002671797.1"/>
</dbReference>